<protein>
    <submittedName>
        <fullName evidence="1">Uncharacterized protein</fullName>
    </submittedName>
</protein>
<name>A0A9D1Q8X7_9FIRM</name>
<reference evidence="1" key="2">
    <citation type="submission" date="2021-04" db="EMBL/GenBank/DDBJ databases">
        <authorList>
            <person name="Gilroy R."/>
        </authorList>
    </citation>
    <scope>NUCLEOTIDE SEQUENCE</scope>
    <source>
        <strain evidence="1">ChiHcolR34-3080</strain>
    </source>
</reference>
<sequence length="93" mass="10087">MNKTKQAAEASGGTLVYCGPTIRGVAQQWTCYTNGLTPGLAALAAEDRAVAGLVLPLERLPDARKQIAYKYGRIYTLYKRVQAGLAEKTKQEV</sequence>
<reference evidence="1" key="1">
    <citation type="journal article" date="2021" name="PeerJ">
        <title>Extensive microbial diversity within the chicken gut microbiome revealed by metagenomics and culture.</title>
        <authorList>
            <person name="Gilroy R."/>
            <person name="Ravi A."/>
            <person name="Getino M."/>
            <person name="Pursley I."/>
            <person name="Horton D.L."/>
            <person name="Alikhan N.F."/>
            <person name="Baker D."/>
            <person name="Gharbi K."/>
            <person name="Hall N."/>
            <person name="Watson M."/>
            <person name="Adriaenssens E.M."/>
            <person name="Foster-Nyarko E."/>
            <person name="Jarju S."/>
            <person name="Secka A."/>
            <person name="Antonio M."/>
            <person name="Oren A."/>
            <person name="Chaudhuri R.R."/>
            <person name="La Ragione R."/>
            <person name="Hildebrand F."/>
            <person name="Pallen M.J."/>
        </authorList>
    </citation>
    <scope>NUCLEOTIDE SEQUENCE</scope>
    <source>
        <strain evidence="1">ChiHcolR34-3080</strain>
    </source>
</reference>
<dbReference type="EMBL" id="DXHQ01000037">
    <property type="protein sequence ID" value="HIW08391.1"/>
    <property type="molecule type" value="Genomic_DNA"/>
</dbReference>
<evidence type="ECO:0000313" key="2">
    <source>
        <dbReference type="Proteomes" id="UP000823933"/>
    </source>
</evidence>
<comment type="caution">
    <text evidence="1">The sequence shown here is derived from an EMBL/GenBank/DDBJ whole genome shotgun (WGS) entry which is preliminary data.</text>
</comment>
<evidence type="ECO:0000313" key="1">
    <source>
        <dbReference type="EMBL" id="HIW08391.1"/>
    </source>
</evidence>
<proteinExistence type="predicted"/>
<dbReference type="Proteomes" id="UP000823933">
    <property type="component" value="Unassembled WGS sequence"/>
</dbReference>
<accession>A0A9D1Q8X7</accession>
<organism evidence="1 2">
    <name type="scientific">Candidatus Faecalibacterium intestinigallinarum</name>
    <dbReference type="NCBI Taxonomy" id="2838581"/>
    <lineage>
        <taxon>Bacteria</taxon>
        <taxon>Bacillati</taxon>
        <taxon>Bacillota</taxon>
        <taxon>Clostridia</taxon>
        <taxon>Eubacteriales</taxon>
        <taxon>Oscillospiraceae</taxon>
        <taxon>Faecalibacterium</taxon>
    </lineage>
</organism>
<gene>
    <name evidence="1" type="ORF">H9890_03185</name>
</gene>
<dbReference type="AlphaFoldDB" id="A0A9D1Q8X7"/>